<accession>A0A0D0BP82</accession>
<organism evidence="2 3">
    <name type="scientific">Suillus luteus UH-Slu-Lm8-n1</name>
    <dbReference type="NCBI Taxonomy" id="930992"/>
    <lineage>
        <taxon>Eukaryota</taxon>
        <taxon>Fungi</taxon>
        <taxon>Dikarya</taxon>
        <taxon>Basidiomycota</taxon>
        <taxon>Agaricomycotina</taxon>
        <taxon>Agaricomycetes</taxon>
        <taxon>Agaricomycetidae</taxon>
        <taxon>Boletales</taxon>
        <taxon>Suillineae</taxon>
        <taxon>Suillaceae</taxon>
        <taxon>Suillus</taxon>
    </lineage>
</organism>
<feature type="compositionally biased region" description="Low complexity" evidence="1">
    <location>
        <begin position="56"/>
        <end position="69"/>
    </location>
</feature>
<proteinExistence type="predicted"/>
<dbReference type="HOGENOM" id="CLU_059784_0_0_1"/>
<evidence type="ECO:0008006" key="4">
    <source>
        <dbReference type="Google" id="ProtNLM"/>
    </source>
</evidence>
<reference evidence="2 3" key="1">
    <citation type="submission" date="2014-04" db="EMBL/GenBank/DDBJ databases">
        <authorList>
            <consortium name="DOE Joint Genome Institute"/>
            <person name="Kuo A."/>
            <person name="Ruytinx J."/>
            <person name="Rineau F."/>
            <person name="Colpaert J."/>
            <person name="Kohler A."/>
            <person name="Nagy L.G."/>
            <person name="Floudas D."/>
            <person name="Copeland A."/>
            <person name="Barry K.W."/>
            <person name="Cichocki N."/>
            <person name="Veneault-Fourrey C."/>
            <person name="LaButti K."/>
            <person name="Lindquist E.A."/>
            <person name="Lipzen A."/>
            <person name="Lundell T."/>
            <person name="Morin E."/>
            <person name="Murat C."/>
            <person name="Sun H."/>
            <person name="Tunlid A."/>
            <person name="Henrissat B."/>
            <person name="Grigoriev I.V."/>
            <person name="Hibbett D.S."/>
            <person name="Martin F."/>
            <person name="Nordberg H.P."/>
            <person name="Cantor M.N."/>
            <person name="Hua S.X."/>
        </authorList>
    </citation>
    <scope>NUCLEOTIDE SEQUENCE [LARGE SCALE GENOMIC DNA]</scope>
    <source>
        <strain evidence="2 3">UH-Slu-Lm8-n1</strain>
    </source>
</reference>
<feature type="compositionally biased region" description="Acidic residues" evidence="1">
    <location>
        <begin position="80"/>
        <end position="98"/>
    </location>
</feature>
<feature type="compositionally biased region" description="Acidic residues" evidence="1">
    <location>
        <begin position="206"/>
        <end position="223"/>
    </location>
</feature>
<reference evidence="3" key="2">
    <citation type="submission" date="2015-01" db="EMBL/GenBank/DDBJ databases">
        <title>Evolutionary Origins and Diversification of the Mycorrhizal Mutualists.</title>
        <authorList>
            <consortium name="DOE Joint Genome Institute"/>
            <consortium name="Mycorrhizal Genomics Consortium"/>
            <person name="Kohler A."/>
            <person name="Kuo A."/>
            <person name="Nagy L.G."/>
            <person name="Floudas D."/>
            <person name="Copeland A."/>
            <person name="Barry K.W."/>
            <person name="Cichocki N."/>
            <person name="Veneault-Fourrey C."/>
            <person name="LaButti K."/>
            <person name="Lindquist E.A."/>
            <person name="Lipzen A."/>
            <person name="Lundell T."/>
            <person name="Morin E."/>
            <person name="Murat C."/>
            <person name="Riley R."/>
            <person name="Ohm R."/>
            <person name="Sun H."/>
            <person name="Tunlid A."/>
            <person name="Henrissat B."/>
            <person name="Grigoriev I.V."/>
            <person name="Hibbett D.S."/>
            <person name="Martin F."/>
        </authorList>
    </citation>
    <scope>NUCLEOTIDE SEQUENCE [LARGE SCALE GENOMIC DNA]</scope>
    <source>
        <strain evidence="3">UH-Slu-Lm8-n1</strain>
    </source>
</reference>
<keyword evidence="3" id="KW-1185">Reference proteome</keyword>
<name>A0A0D0BP82_9AGAM</name>
<dbReference type="STRING" id="930992.A0A0D0BP82"/>
<sequence>MTSNIIYRRQSMATLYDKLRAQDGEDHMAWLAEVTAEFDTENKPDFFVPSVPSPPSVISSGSSSASSSPQNTITPLDSNDQSEGESDSDSDSDSEIELIDNPDGMLFQCYDPIQYNPSNFLDHNLHPVADLPYVPPVELEYHPLLNFECDPEPQAALTMEPTPPSSFVPQPTPQPAFPTVNNSLPFMTRSTRSFLKRNVHVAPHDLDEDADGQSDANETDDEYVPSSSRNPKKRRRSTRHSSVSTHVPTYITTQYVSPAAKRPRSSPLPRNAQAVPGSIPSFANKSNPWACPYCKWVQRNHRTPDLKRHIRTHTRFERPAQWVCCGIPAESAAMYNVPHNATPYIHNGKQMIGGCGKEFSRRDALKRHLGNDHISCVGDIDAFANVYDD</sequence>
<dbReference type="Proteomes" id="UP000054485">
    <property type="component" value="Unassembled WGS sequence"/>
</dbReference>
<dbReference type="InParanoid" id="A0A0D0BP82"/>
<feature type="region of interest" description="Disordered" evidence="1">
    <location>
        <begin position="204"/>
        <end position="281"/>
    </location>
</feature>
<evidence type="ECO:0000256" key="1">
    <source>
        <dbReference type="SAM" id="MobiDB-lite"/>
    </source>
</evidence>
<protein>
    <recommendedName>
        <fullName evidence="4">C2H2-type domain-containing protein</fullName>
    </recommendedName>
</protein>
<evidence type="ECO:0000313" key="3">
    <source>
        <dbReference type="Proteomes" id="UP000054485"/>
    </source>
</evidence>
<feature type="region of interest" description="Disordered" evidence="1">
    <location>
        <begin position="43"/>
        <end position="98"/>
    </location>
</feature>
<evidence type="ECO:0000313" key="2">
    <source>
        <dbReference type="EMBL" id="KIK47522.1"/>
    </source>
</evidence>
<dbReference type="OrthoDB" id="8922241at2759"/>
<dbReference type="AlphaFoldDB" id="A0A0D0BP82"/>
<dbReference type="Gene3D" id="3.30.160.60">
    <property type="entry name" value="Classic Zinc Finger"/>
    <property type="match status" value="1"/>
</dbReference>
<dbReference type="EMBL" id="KN835146">
    <property type="protein sequence ID" value="KIK47522.1"/>
    <property type="molecule type" value="Genomic_DNA"/>
</dbReference>
<gene>
    <name evidence="2" type="ORF">CY34DRAFT_799244</name>
</gene>
<feature type="compositionally biased region" description="Basic residues" evidence="1">
    <location>
        <begin position="230"/>
        <end position="239"/>
    </location>
</feature>